<feature type="domain" description="Flagellar hook-associated protein FlgK helical" evidence="13">
    <location>
        <begin position="93"/>
        <end position="329"/>
    </location>
</feature>
<accession>A0ABX0VIZ5</accession>
<dbReference type="PROSITE" id="PS00588">
    <property type="entry name" value="FLAGELLA_BB_ROD"/>
    <property type="match status" value="1"/>
</dbReference>
<keyword evidence="14" id="KW-0966">Cell projection</keyword>
<dbReference type="InterPro" id="IPR049119">
    <property type="entry name" value="FlgK_D2-like"/>
</dbReference>
<sequence>MSSSLINSAMSGLSAAQAALNTVSNNISNYNVAGYTRQTTLLSQTNSTLGAGGYTGNGVYVSGVQREYDAFITNQLRAAQTQNSGLSTQYQEMSKIDDLFSGTTNTLATTMQSFFTGLQTLSSNAEDSAARQALLGQSEGLVNQFKVMDQYLRDQDKQINGTIQSSVEQINNYASQIANLNDQISRLKGISGGAAPNDLLDQRDQLVSDLNQIVGVEVSVQDSGSYNVSIANGTSLVQGSTAKQLAAVPSSADSSRLTVAYVDKVSGTVEIPESQLTTGSLGGILTFRSQDLDKARNSLGQLALSFADSINQQHAEGYDANGVKGGALFDIGSPSVLSNAKNKGTAELTATVENSSEVQASDYKVEFSDSGWQVTRLSDNANISATQEKNADGDVTGLEFDGLKIDLSGTAKANDSFTVKPVANAIVNMSVEITDESKLALASESDAGDSDNRNAQALLALQTAKQVGGSKSFNDAYAGLISDIGNKTASLEVTSTTQSNVVTQLSNQQQSISGVNLDEEYGNLQRYQQYYLANAQVLQTASSIFDALLSSIQ</sequence>
<keyword evidence="14" id="KW-0282">Flagellum</keyword>
<dbReference type="InterPro" id="IPR019776">
    <property type="entry name" value="Flagellar_basal_body_rod_CS"/>
</dbReference>
<dbReference type="Pfam" id="PF00460">
    <property type="entry name" value="Flg_bb_rod"/>
    <property type="match status" value="1"/>
</dbReference>
<dbReference type="InterPro" id="IPR002371">
    <property type="entry name" value="FlgK"/>
</dbReference>
<evidence type="ECO:0000256" key="6">
    <source>
        <dbReference type="ARBA" id="ARBA00023143"/>
    </source>
</evidence>
<protein>
    <recommendedName>
        <fullName evidence="4 7">Flagellar hook-associated protein 1</fullName>
        <shortName evidence="7">HAP1</shortName>
    </recommendedName>
</protein>
<feature type="coiled-coil region" evidence="8">
    <location>
        <begin position="163"/>
        <end position="190"/>
    </location>
</feature>
<keyword evidence="9" id="KW-0732">Signal</keyword>
<evidence type="ECO:0000256" key="1">
    <source>
        <dbReference type="ARBA" id="ARBA00004365"/>
    </source>
</evidence>
<gene>
    <name evidence="7 14" type="primary">flgK</name>
    <name evidence="14" type="ORF">E2L00_05360</name>
</gene>
<dbReference type="InterPro" id="IPR010930">
    <property type="entry name" value="Flg_bb/hook_C_dom"/>
</dbReference>
<feature type="signal peptide" evidence="9">
    <location>
        <begin position="1"/>
        <end position="18"/>
    </location>
</feature>
<comment type="caution">
    <text evidence="14">The sequence shown here is derived from an EMBL/GenBank/DDBJ whole genome shotgun (WGS) entry which is preliminary data.</text>
</comment>
<keyword evidence="15" id="KW-1185">Reference proteome</keyword>
<evidence type="ECO:0000259" key="13">
    <source>
        <dbReference type="Pfam" id="PF22638"/>
    </source>
</evidence>
<comment type="similarity">
    <text evidence="3 7">Belongs to the flagella basal body rod proteins family.</text>
</comment>
<dbReference type="PRINTS" id="PR01005">
    <property type="entry name" value="FLGHOOKAP1"/>
</dbReference>
<evidence type="ECO:0000259" key="11">
    <source>
        <dbReference type="Pfam" id="PF06429"/>
    </source>
</evidence>
<organism evidence="14 15">
    <name type="scientific">Cedecea colo</name>
    <dbReference type="NCBI Taxonomy" id="2552946"/>
    <lineage>
        <taxon>Bacteria</taxon>
        <taxon>Pseudomonadati</taxon>
        <taxon>Pseudomonadota</taxon>
        <taxon>Gammaproteobacteria</taxon>
        <taxon>Enterobacterales</taxon>
        <taxon>Enterobacteriaceae</taxon>
        <taxon>Cedecea</taxon>
    </lineage>
</organism>
<evidence type="ECO:0000256" key="7">
    <source>
        <dbReference type="RuleBase" id="RU362065"/>
    </source>
</evidence>
<dbReference type="EMBL" id="SOYS01000002">
    <property type="protein sequence ID" value="NIY46969.1"/>
    <property type="molecule type" value="Genomic_DNA"/>
</dbReference>
<dbReference type="PANTHER" id="PTHR30033:SF1">
    <property type="entry name" value="FLAGELLAR HOOK-ASSOCIATED PROTEIN 1"/>
    <property type="match status" value="1"/>
</dbReference>
<evidence type="ECO:0000256" key="8">
    <source>
        <dbReference type="SAM" id="Coils"/>
    </source>
</evidence>
<dbReference type="Pfam" id="PF22638">
    <property type="entry name" value="FlgK_D1"/>
    <property type="match status" value="1"/>
</dbReference>
<keyword evidence="5 7" id="KW-0964">Secreted</keyword>
<evidence type="ECO:0000256" key="9">
    <source>
        <dbReference type="SAM" id="SignalP"/>
    </source>
</evidence>
<feature type="chain" id="PRO_5046442882" description="Flagellar hook-associated protein 1" evidence="9">
    <location>
        <begin position="19"/>
        <end position="553"/>
    </location>
</feature>
<feature type="domain" description="Flagellar hook-associated protein 1 D2-like" evidence="12">
    <location>
        <begin position="337"/>
        <end position="421"/>
    </location>
</feature>
<dbReference type="InterPro" id="IPR001444">
    <property type="entry name" value="Flag_bb_rod_N"/>
</dbReference>
<evidence type="ECO:0000259" key="12">
    <source>
        <dbReference type="Pfam" id="PF21158"/>
    </source>
</evidence>
<comment type="subcellular location">
    <subcellularLocation>
        <location evidence="1 7">Bacterial flagellum</location>
    </subcellularLocation>
    <subcellularLocation>
        <location evidence="2 7">Secreted</location>
    </subcellularLocation>
</comment>
<evidence type="ECO:0000313" key="15">
    <source>
        <dbReference type="Proteomes" id="UP000697927"/>
    </source>
</evidence>
<dbReference type="InterPro" id="IPR053927">
    <property type="entry name" value="FlgK_helical"/>
</dbReference>
<dbReference type="PANTHER" id="PTHR30033">
    <property type="entry name" value="FLAGELLAR HOOK-ASSOCIATED PROTEIN 1"/>
    <property type="match status" value="1"/>
</dbReference>
<dbReference type="Proteomes" id="UP000697927">
    <property type="component" value="Unassembled WGS sequence"/>
</dbReference>
<evidence type="ECO:0000256" key="3">
    <source>
        <dbReference type="ARBA" id="ARBA00009677"/>
    </source>
</evidence>
<dbReference type="Pfam" id="PF06429">
    <property type="entry name" value="Flg_bbr_C"/>
    <property type="match status" value="1"/>
</dbReference>
<dbReference type="NCBIfam" id="TIGR02492">
    <property type="entry name" value="flgK_ends"/>
    <property type="match status" value="1"/>
</dbReference>
<evidence type="ECO:0000313" key="14">
    <source>
        <dbReference type="EMBL" id="NIY46969.1"/>
    </source>
</evidence>
<evidence type="ECO:0000259" key="10">
    <source>
        <dbReference type="Pfam" id="PF00460"/>
    </source>
</evidence>
<keyword evidence="8" id="KW-0175">Coiled coil</keyword>
<feature type="domain" description="Flagellar basal body rod protein N-terminal" evidence="10">
    <location>
        <begin position="6"/>
        <end position="36"/>
    </location>
</feature>
<feature type="domain" description="Flagellar basal-body/hook protein C-terminal" evidence="11">
    <location>
        <begin position="511"/>
        <end position="550"/>
    </location>
</feature>
<dbReference type="SUPFAM" id="SSF64518">
    <property type="entry name" value="Phase 1 flagellin"/>
    <property type="match status" value="1"/>
</dbReference>
<dbReference type="RefSeq" id="WP_167608054.1">
    <property type="nucleotide sequence ID" value="NZ_SOYS01000002.1"/>
</dbReference>
<evidence type="ECO:0000256" key="2">
    <source>
        <dbReference type="ARBA" id="ARBA00004613"/>
    </source>
</evidence>
<evidence type="ECO:0000256" key="5">
    <source>
        <dbReference type="ARBA" id="ARBA00022525"/>
    </source>
</evidence>
<evidence type="ECO:0000256" key="4">
    <source>
        <dbReference type="ARBA" id="ARBA00016244"/>
    </source>
</evidence>
<keyword evidence="14" id="KW-0969">Cilium</keyword>
<keyword evidence="6 7" id="KW-0975">Bacterial flagellum</keyword>
<name>A0ABX0VIZ5_9ENTR</name>
<proteinExistence type="inferred from homology"/>
<dbReference type="Pfam" id="PF21158">
    <property type="entry name" value="flgK_1st_1"/>
    <property type="match status" value="1"/>
</dbReference>
<reference evidence="14 15" key="1">
    <citation type="journal article" date="2020" name="Microorganisms">
        <title>Polyphasic Characterisation of Cedecea colo sp. nov., a New Enteric Bacterium Isolated from the Koala Hindgut.</title>
        <authorList>
            <person name="Boath J.M."/>
            <person name="Dakhal S."/>
            <person name="Van T.T.H."/>
            <person name="Moore R.J."/>
            <person name="Dekiwadia C."/>
            <person name="Macreadie I.G."/>
        </authorList>
    </citation>
    <scope>NUCLEOTIDE SEQUENCE [LARGE SCALE GENOMIC DNA]</scope>
    <source>
        <strain evidence="14 15">ZA</strain>
    </source>
</reference>